<protein>
    <submittedName>
        <fullName evidence="4">Tumor protein p63 regulated 1</fullName>
    </submittedName>
</protein>
<reference evidence="4" key="2">
    <citation type="submission" date="2025-08" db="UniProtKB">
        <authorList>
            <consortium name="Ensembl"/>
        </authorList>
    </citation>
    <scope>IDENTIFICATION</scope>
    <source>
        <strain evidence="4">Isolate ISIS603380</strain>
    </source>
</reference>
<dbReference type="HOGENOM" id="CLU_066718_0_0_1"/>
<dbReference type="Ensembl" id="ENSLAFT00000004576.3">
    <property type="protein sequence ID" value="ENSLAFP00000003819.3"/>
    <property type="gene ID" value="ENSLAFG00000004575.3"/>
</dbReference>
<dbReference type="InterPro" id="IPR040242">
    <property type="entry name" value="TPRG1-like"/>
</dbReference>
<dbReference type="GO" id="GO:0005737">
    <property type="term" value="C:cytoplasm"/>
    <property type="evidence" value="ECO:0007669"/>
    <property type="project" value="Ensembl"/>
</dbReference>
<dbReference type="AlphaFoldDB" id="G3SUI3"/>
<dbReference type="eggNOG" id="ENOG502QSYP">
    <property type="taxonomic scope" value="Eukaryota"/>
</dbReference>
<comment type="similarity">
    <text evidence="1">Belongs to the TPRG1 family.</text>
</comment>
<dbReference type="STRING" id="9785.ENSLAFP00000003819"/>
<reference evidence="4 5" key="1">
    <citation type="submission" date="2009-06" db="EMBL/GenBank/DDBJ databases">
        <title>The Genome Sequence of Loxodonta africana (African elephant).</title>
        <authorList>
            <person name="Di Palma F."/>
            <person name="Heiman D."/>
            <person name="Young S."/>
            <person name="Johnson J."/>
            <person name="Lander E.S."/>
            <person name="Lindblad-Toh K."/>
        </authorList>
    </citation>
    <scope>NUCLEOTIDE SEQUENCE [LARGE SCALE GENOMIC DNA]</scope>
    <source>
        <strain evidence="4 5">Isolate ISIS603380</strain>
    </source>
</reference>
<dbReference type="KEGG" id="lav:100657646"/>
<reference evidence="4" key="3">
    <citation type="submission" date="2025-09" db="UniProtKB">
        <authorList>
            <consortium name="Ensembl"/>
        </authorList>
    </citation>
    <scope>IDENTIFICATION</scope>
    <source>
        <strain evidence="4">Isolate ISIS603380</strain>
    </source>
</reference>
<dbReference type="PANTHER" id="PTHR31108:SF6">
    <property type="entry name" value="TUMOR PROTEIN P63-REGULATED GENE 1 PROTEIN"/>
    <property type="match status" value="1"/>
</dbReference>
<dbReference type="InParanoid" id="G3SUI3"/>
<evidence type="ECO:0000256" key="2">
    <source>
        <dbReference type="SAM" id="MobiDB-lite"/>
    </source>
</evidence>
<dbReference type="PROSITE" id="PS51791">
    <property type="entry name" value="HSAC2"/>
    <property type="match status" value="1"/>
</dbReference>
<dbReference type="FunCoup" id="G3SUI3">
    <property type="interactions" value="213"/>
</dbReference>
<feature type="domain" description="HSac2" evidence="3">
    <location>
        <begin position="72"/>
        <end position="244"/>
    </location>
</feature>
<feature type="region of interest" description="Disordered" evidence="2">
    <location>
        <begin position="1"/>
        <end position="58"/>
    </location>
</feature>
<evidence type="ECO:0000259" key="3">
    <source>
        <dbReference type="PROSITE" id="PS51791"/>
    </source>
</evidence>
<gene>
    <name evidence="4" type="primary">TPRG1</name>
</gene>
<dbReference type="RefSeq" id="XP_003412964.1">
    <property type="nucleotide sequence ID" value="XM_003412916.4"/>
</dbReference>
<dbReference type="OrthoDB" id="10012704at2759"/>
<dbReference type="PANTHER" id="PTHR31108">
    <property type="entry name" value="TUMOR PROTEIN P63-REGULATED GENE 1-LIKE PROTEIN"/>
    <property type="match status" value="1"/>
</dbReference>
<feature type="compositionally biased region" description="Basic and acidic residues" evidence="2">
    <location>
        <begin position="17"/>
        <end position="31"/>
    </location>
</feature>
<proteinExistence type="inferred from homology"/>
<dbReference type="GeneID" id="100657646"/>
<dbReference type="CTD" id="285386"/>
<dbReference type="OMA" id="FIMLNCE"/>
<sequence>MSAIGSFEGFQPVSLKQEGDNHPSETDHLSTEEDDPGNEAAPMQTSRQRSVTESTLYPNPYHSSYMPRKYFVTRPGTIETAMEDLKNHIAETSGETIQSFWLLTEIDHWNNEKEKIALVTDETLFICKYDFIMLSCVQLQRIPLSAVSRVCLGNFTYPGKSLDKRQGEGLRIYWGSVEEQSLLSRWNPWSTEVPYATFAEHPMKDNSEKLLEICKLSEFTSKLVPAIQNAHRNATGSGSKKELMVSTEPILIETYTGLMSFIGNRNKLGYSLARGSIGF</sequence>
<evidence type="ECO:0000313" key="5">
    <source>
        <dbReference type="Proteomes" id="UP000007646"/>
    </source>
</evidence>
<evidence type="ECO:0000313" key="4">
    <source>
        <dbReference type="Ensembl" id="ENSLAFP00000003819.3"/>
    </source>
</evidence>
<dbReference type="InterPro" id="IPR022158">
    <property type="entry name" value="Inositol_phosphatase"/>
</dbReference>
<accession>G3SUI3</accession>
<dbReference type="Proteomes" id="UP000007646">
    <property type="component" value="Unassembled WGS sequence"/>
</dbReference>
<organism evidence="4 5">
    <name type="scientific">Loxodonta africana</name>
    <name type="common">African elephant</name>
    <dbReference type="NCBI Taxonomy" id="9785"/>
    <lineage>
        <taxon>Eukaryota</taxon>
        <taxon>Metazoa</taxon>
        <taxon>Chordata</taxon>
        <taxon>Craniata</taxon>
        <taxon>Vertebrata</taxon>
        <taxon>Euteleostomi</taxon>
        <taxon>Mammalia</taxon>
        <taxon>Eutheria</taxon>
        <taxon>Afrotheria</taxon>
        <taxon>Proboscidea</taxon>
        <taxon>Elephantidae</taxon>
        <taxon>Loxodonta</taxon>
    </lineage>
</organism>
<dbReference type="GeneTree" id="ENSGT00390000001652"/>
<feature type="compositionally biased region" description="Polar residues" evidence="2">
    <location>
        <begin position="43"/>
        <end position="57"/>
    </location>
</feature>
<name>G3SUI3_LOXAF</name>
<evidence type="ECO:0000256" key="1">
    <source>
        <dbReference type="ARBA" id="ARBA00009163"/>
    </source>
</evidence>
<dbReference type="InterPro" id="IPR034753">
    <property type="entry name" value="hSac2"/>
</dbReference>
<dbReference type="Pfam" id="PF12456">
    <property type="entry name" value="hSac2"/>
    <property type="match status" value="1"/>
</dbReference>
<keyword evidence="5" id="KW-1185">Reference proteome</keyword>